<evidence type="ECO:0000313" key="8">
    <source>
        <dbReference type="EMBL" id="KAK2999958.1"/>
    </source>
</evidence>
<sequence length="385" mass="43196">MGRSPQRDENISGLMKKGPWTPEEDDKLVEYINRHGHGSWRALPKLAGLNRCGKSCRLRWANYLRPDIKRGKFTEEEEQIIVNLHSVLGNKWSAIATRLPGRTDNEIKNFWNTHIRKKLLQMGIDPVTHRPRTDQYLDNIFLANLPQLILAAAGTSNNPLVNDILPRGWDTNNNTLTRLQSDAKIQILHNILQVLSTSANTSTPAPSTIMEALNNFLHLGLPAAAPVHEQQQLYEHLSRQLQINPRDRLFEGLLGNEPPVGMASFHAHLGTTSNFPNLELLPDQYCDDNNNYQPVATSILENYHDFGSPSSCVNIPRANSFPALVDSASPERPHYTDQMAYEVNQVISTDVSNPSSSTSTNFDAAFGKVLMDDDGATESYWRDLI</sequence>
<dbReference type="PANTHER" id="PTHR10641">
    <property type="entry name" value="MYB FAMILY TRANSCRIPTION FACTOR"/>
    <property type="match status" value="1"/>
</dbReference>
<dbReference type="GO" id="GO:0003677">
    <property type="term" value="F:DNA binding"/>
    <property type="evidence" value="ECO:0007669"/>
    <property type="project" value="UniProtKB-KW"/>
</dbReference>
<feature type="domain" description="HTH myb-type" evidence="7">
    <location>
        <begin position="65"/>
        <end position="119"/>
    </location>
</feature>
<evidence type="ECO:0000259" key="7">
    <source>
        <dbReference type="PROSITE" id="PS51294"/>
    </source>
</evidence>
<dbReference type="AlphaFoldDB" id="A0AA88V2R4"/>
<dbReference type="GO" id="GO:0005634">
    <property type="term" value="C:nucleus"/>
    <property type="evidence" value="ECO:0007669"/>
    <property type="project" value="UniProtKB-SubCell"/>
</dbReference>
<dbReference type="PROSITE" id="PS51294">
    <property type="entry name" value="HTH_MYB"/>
    <property type="match status" value="2"/>
</dbReference>
<dbReference type="EMBL" id="JAVXUP010003126">
    <property type="protein sequence ID" value="KAK2999958.1"/>
    <property type="molecule type" value="Genomic_DNA"/>
</dbReference>
<keyword evidence="4" id="KW-0539">Nucleus</keyword>
<dbReference type="InterPro" id="IPR017930">
    <property type="entry name" value="Myb_dom"/>
</dbReference>
<evidence type="ECO:0000259" key="6">
    <source>
        <dbReference type="PROSITE" id="PS50090"/>
    </source>
</evidence>
<dbReference type="FunFam" id="1.10.10.60:FF:000349">
    <property type="entry name" value="Transcription factor MYB39"/>
    <property type="match status" value="1"/>
</dbReference>
<dbReference type="InterPro" id="IPR015495">
    <property type="entry name" value="Myb_TF_plants"/>
</dbReference>
<comment type="subcellular location">
    <subcellularLocation>
        <location evidence="1">Nucleus</location>
    </subcellularLocation>
</comment>
<evidence type="ECO:0000256" key="4">
    <source>
        <dbReference type="ARBA" id="ARBA00023242"/>
    </source>
</evidence>
<dbReference type="SMART" id="SM00717">
    <property type="entry name" value="SANT"/>
    <property type="match status" value="2"/>
</dbReference>
<dbReference type="Proteomes" id="UP001188597">
    <property type="component" value="Unassembled WGS sequence"/>
</dbReference>
<organism evidence="8 9">
    <name type="scientific">Escallonia herrerae</name>
    <dbReference type="NCBI Taxonomy" id="1293975"/>
    <lineage>
        <taxon>Eukaryota</taxon>
        <taxon>Viridiplantae</taxon>
        <taxon>Streptophyta</taxon>
        <taxon>Embryophyta</taxon>
        <taxon>Tracheophyta</taxon>
        <taxon>Spermatophyta</taxon>
        <taxon>Magnoliopsida</taxon>
        <taxon>eudicotyledons</taxon>
        <taxon>Gunneridae</taxon>
        <taxon>Pentapetalae</taxon>
        <taxon>asterids</taxon>
        <taxon>campanulids</taxon>
        <taxon>Escalloniales</taxon>
        <taxon>Escalloniaceae</taxon>
        <taxon>Escallonia</taxon>
    </lineage>
</organism>
<dbReference type="InterPro" id="IPR009057">
    <property type="entry name" value="Homeodomain-like_sf"/>
</dbReference>
<evidence type="ECO:0000256" key="2">
    <source>
        <dbReference type="ARBA" id="ARBA00022737"/>
    </source>
</evidence>
<feature type="domain" description="HTH myb-type" evidence="7">
    <location>
        <begin position="16"/>
        <end position="64"/>
    </location>
</feature>
<dbReference type="PANTHER" id="PTHR10641:SF1303">
    <property type="entry name" value="MYB TRANSCRIPTION FACTOR"/>
    <property type="match status" value="1"/>
</dbReference>
<evidence type="ECO:0000256" key="5">
    <source>
        <dbReference type="SAM" id="MobiDB-lite"/>
    </source>
</evidence>
<keyword evidence="2" id="KW-0677">Repeat</keyword>
<dbReference type="SUPFAM" id="SSF46689">
    <property type="entry name" value="Homeodomain-like"/>
    <property type="match status" value="1"/>
</dbReference>
<gene>
    <name evidence="8" type="ORF">RJ639_024083</name>
</gene>
<reference evidence="8" key="1">
    <citation type="submission" date="2022-12" db="EMBL/GenBank/DDBJ databases">
        <title>Draft genome assemblies for two species of Escallonia (Escalloniales).</title>
        <authorList>
            <person name="Chanderbali A."/>
            <person name="Dervinis C."/>
            <person name="Anghel I."/>
            <person name="Soltis D."/>
            <person name="Soltis P."/>
            <person name="Zapata F."/>
        </authorList>
    </citation>
    <scope>NUCLEOTIDE SEQUENCE</scope>
    <source>
        <strain evidence="8">UCBG64.0493</strain>
        <tissue evidence="8">Leaf</tissue>
    </source>
</reference>
<dbReference type="CDD" id="cd00167">
    <property type="entry name" value="SANT"/>
    <property type="match status" value="2"/>
</dbReference>
<dbReference type="Pfam" id="PF00249">
    <property type="entry name" value="Myb_DNA-binding"/>
    <property type="match status" value="2"/>
</dbReference>
<feature type="domain" description="Myb-like" evidence="6">
    <location>
        <begin position="12"/>
        <end position="64"/>
    </location>
</feature>
<dbReference type="PROSITE" id="PS50090">
    <property type="entry name" value="MYB_LIKE"/>
    <property type="match status" value="2"/>
</dbReference>
<feature type="non-terminal residue" evidence="8">
    <location>
        <position position="1"/>
    </location>
</feature>
<dbReference type="InterPro" id="IPR001005">
    <property type="entry name" value="SANT/Myb"/>
</dbReference>
<protein>
    <submittedName>
        <fullName evidence="8">Uncharacterized protein</fullName>
    </submittedName>
</protein>
<feature type="domain" description="Myb-like" evidence="6">
    <location>
        <begin position="65"/>
        <end position="115"/>
    </location>
</feature>
<proteinExistence type="predicted"/>
<keyword evidence="9" id="KW-1185">Reference proteome</keyword>
<dbReference type="Gene3D" id="1.10.10.60">
    <property type="entry name" value="Homeodomain-like"/>
    <property type="match status" value="2"/>
</dbReference>
<dbReference type="FunFam" id="1.10.10.60:FF:000001">
    <property type="entry name" value="MYB-related transcription factor"/>
    <property type="match status" value="1"/>
</dbReference>
<accession>A0AA88V2R4</accession>
<evidence type="ECO:0000256" key="1">
    <source>
        <dbReference type="ARBA" id="ARBA00004123"/>
    </source>
</evidence>
<name>A0AA88V2R4_9ASTE</name>
<comment type="caution">
    <text evidence="8">The sequence shown here is derived from an EMBL/GenBank/DDBJ whole genome shotgun (WGS) entry which is preliminary data.</text>
</comment>
<keyword evidence="3" id="KW-0238">DNA-binding</keyword>
<evidence type="ECO:0000313" key="9">
    <source>
        <dbReference type="Proteomes" id="UP001188597"/>
    </source>
</evidence>
<evidence type="ECO:0000256" key="3">
    <source>
        <dbReference type="ARBA" id="ARBA00023125"/>
    </source>
</evidence>
<feature type="region of interest" description="Disordered" evidence="5">
    <location>
        <begin position="1"/>
        <end position="20"/>
    </location>
</feature>
<feature type="compositionally biased region" description="Basic and acidic residues" evidence="5">
    <location>
        <begin position="1"/>
        <end position="10"/>
    </location>
</feature>